<keyword evidence="1" id="KW-0677">Repeat</keyword>
<feature type="compositionally biased region" description="Basic and acidic residues" evidence="4">
    <location>
        <begin position="406"/>
        <end position="421"/>
    </location>
</feature>
<keyword evidence="2 3" id="KW-0802">TPR repeat</keyword>
<evidence type="ECO:0000256" key="2">
    <source>
        <dbReference type="ARBA" id="ARBA00022803"/>
    </source>
</evidence>
<evidence type="ECO:0000313" key="6">
    <source>
        <dbReference type="Proteomes" id="UP000694419"/>
    </source>
</evidence>
<dbReference type="PANTHER" id="PTHR45883:SF2">
    <property type="entry name" value="HSC70-INTERACTING PROTEIN"/>
    <property type="match status" value="1"/>
</dbReference>
<dbReference type="Pfam" id="PF13432">
    <property type="entry name" value="TPR_16"/>
    <property type="match status" value="2"/>
</dbReference>
<dbReference type="SMART" id="SM00028">
    <property type="entry name" value="TPR"/>
    <property type="match status" value="9"/>
</dbReference>
<dbReference type="InterPro" id="IPR019734">
    <property type="entry name" value="TPR_rpt"/>
</dbReference>
<dbReference type="SUPFAM" id="SSF48452">
    <property type="entry name" value="TPR-like"/>
    <property type="match status" value="3"/>
</dbReference>
<feature type="compositionally biased region" description="Basic and acidic residues" evidence="4">
    <location>
        <begin position="957"/>
        <end position="978"/>
    </location>
</feature>
<organism evidence="5 6">
    <name type="scientific">Calidris pygmaea</name>
    <name type="common">Spoon-billed sandpiper</name>
    <dbReference type="NCBI Taxonomy" id="425635"/>
    <lineage>
        <taxon>Eukaryota</taxon>
        <taxon>Metazoa</taxon>
        <taxon>Chordata</taxon>
        <taxon>Craniata</taxon>
        <taxon>Vertebrata</taxon>
        <taxon>Euteleostomi</taxon>
        <taxon>Archelosauria</taxon>
        <taxon>Archosauria</taxon>
        <taxon>Dinosauria</taxon>
        <taxon>Saurischia</taxon>
        <taxon>Theropoda</taxon>
        <taxon>Coelurosauria</taxon>
        <taxon>Aves</taxon>
        <taxon>Neognathae</taxon>
        <taxon>Neoaves</taxon>
        <taxon>Charadriiformes</taxon>
        <taxon>Scolopacidae</taxon>
        <taxon>Calidris</taxon>
    </lineage>
</organism>
<feature type="compositionally biased region" description="Polar residues" evidence="4">
    <location>
        <begin position="70"/>
        <end position="79"/>
    </location>
</feature>
<dbReference type="FunFam" id="1.25.40.10:FF:000112">
    <property type="entry name" value="FAM10 family protein"/>
    <property type="match status" value="1"/>
</dbReference>
<proteinExistence type="predicted"/>
<dbReference type="PROSITE" id="PS50005">
    <property type="entry name" value="TPR"/>
    <property type="match status" value="3"/>
</dbReference>
<dbReference type="Proteomes" id="UP000694419">
    <property type="component" value="Unplaced"/>
</dbReference>
<feature type="repeat" description="TPR" evidence="3">
    <location>
        <begin position="250"/>
        <end position="283"/>
    </location>
</feature>
<feature type="region of interest" description="Disordered" evidence="4">
    <location>
        <begin position="1003"/>
        <end position="1097"/>
    </location>
</feature>
<dbReference type="Ensembl" id="ENSCPGT00000030747.1">
    <property type="protein sequence ID" value="ENSCPGP00000028173.1"/>
    <property type="gene ID" value="ENSCPGG00000019395.1"/>
</dbReference>
<feature type="region of interest" description="Disordered" evidence="4">
    <location>
        <begin position="200"/>
        <end position="236"/>
    </location>
</feature>
<feature type="repeat" description="TPR" evidence="3">
    <location>
        <begin position="284"/>
        <end position="317"/>
    </location>
</feature>
<feature type="repeat" description="TPR" evidence="3">
    <location>
        <begin position="129"/>
        <end position="162"/>
    </location>
</feature>
<feature type="region of interest" description="Disordered" evidence="4">
    <location>
        <begin position="957"/>
        <end position="981"/>
    </location>
</feature>
<reference evidence="5" key="2">
    <citation type="submission" date="2025-09" db="UniProtKB">
        <authorList>
            <consortium name="Ensembl"/>
        </authorList>
    </citation>
    <scope>IDENTIFICATION</scope>
</reference>
<dbReference type="GO" id="GO:0030544">
    <property type="term" value="F:Hsp70 protein binding"/>
    <property type="evidence" value="ECO:0007669"/>
    <property type="project" value="TreeGrafter"/>
</dbReference>
<dbReference type="PANTHER" id="PTHR45883">
    <property type="entry name" value="HSC70-INTERACTING PROTEIN"/>
    <property type="match status" value="1"/>
</dbReference>
<dbReference type="AlphaFoldDB" id="A0A8C3KSH3"/>
<feature type="compositionally biased region" description="Acidic residues" evidence="4">
    <location>
        <begin position="216"/>
        <end position="234"/>
    </location>
</feature>
<feature type="compositionally biased region" description="Basic and acidic residues" evidence="4">
    <location>
        <begin position="200"/>
        <end position="215"/>
    </location>
</feature>
<dbReference type="Gene3D" id="1.25.40.10">
    <property type="entry name" value="Tetratricopeptide repeat domain"/>
    <property type="match status" value="3"/>
</dbReference>
<evidence type="ECO:0000256" key="4">
    <source>
        <dbReference type="SAM" id="MobiDB-lite"/>
    </source>
</evidence>
<evidence type="ECO:0000256" key="3">
    <source>
        <dbReference type="PROSITE-ProRule" id="PRU00339"/>
    </source>
</evidence>
<feature type="region of interest" description="Disordered" evidence="4">
    <location>
        <begin position="374"/>
        <end position="445"/>
    </location>
</feature>
<feature type="region of interest" description="Disordered" evidence="4">
    <location>
        <begin position="61"/>
        <end position="84"/>
    </location>
</feature>
<keyword evidence="6" id="KW-1185">Reference proteome</keyword>
<dbReference type="InterPro" id="IPR011990">
    <property type="entry name" value="TPR-like_helical_dom_sf"/>
</dbReference>
<evidence type="ECO:0000313" key="5">
    <source>
        <dbReference type="Ensembl" id="ENSCPGP00000028173.1"/>
    </source>
</evidence>
<evidence type="ECO:0000256" key="1">
    <source>
        <dbReference type="ARBA" id="ARBA00022737"/>
    </source>
</evidence>
<sequence length="1097" mass="125353">MALKNIPAKLDPSFLTSEDHCFLCKSVENTESDLPSTSSETDVKEVITAGGKFLVDAGERGLENGKEKATNPQTDNPQNEEGENVRLSEEVMKQIIGKTREAFDFLAKGENQKAVDMLSSVIKLNPHLASSHINRASVFLQLEEPAMAISDCDRAIKLNPSSAQAYKLRGKALQLLGHLKEAARNISLACKLESEAQAKFERGEEASEELGRVEGELETDSEEEIEPEEDEYPEMGDKNLEVTSDMMKQADEKSKVAFDAVGRGEFQKAVQLFTDAIKLNPRLSTLYVNRASVFVQLQKPNAAIRDCDKAIKIDPNSAQPYKWRGKALWLLGHWQRAAKDLALACQLGSDEDTNNMLKEVQGRVQKLAKHQKMYEEKENTKQSLGALPRVGKSMAEEERDQLLTSQEKEKAQLQNAKEHQRVYLGTSQEPDNDMGGRESEQQKQYPVEENKFYMEGQHIIEGEENPSGESNTEDSELNPENEGVAEEDLQKIGDENLKIANNMMKQAIEKEREAFHALRAGEFHKTVELFTDAIRFNPELAVLYVSRASVYLRLLKPVAAIRDCDKAIKIDPASPQPYHWRGKAFQLLGRWHKAARDFELACRLGYNEDTSSMLAEVQRRVQERKQREDDFMDVAERMKKEPKKAGLRTYKAPKDMERVKKAALEEQDSSWETNKSWEETMKMQVLQKLLTEQENTPQQVTEQQESLEQKASQEAVWCLEHEEQLIALQAELEEQFKTQQMGLEEEEKTPWKVLEQQENTQKKLQEEERNQLKTIQELEKAQQQALVGLIKNQKEAKEEHKIAQKKPLNKNGVEKALVELSRAQKKALEELEMAQKNALEELEKAHRRALQEQERAQRAALEEQKRAQKALKELQLSQRKAAEAMERIQIRAVREQEKAQEILTELAKSQQQALEEQERAKNEQNKANKILEELQKAIEKALEEIKRGQEELLCKQEKAQKKALEEQERAEKDLERSQEQCVGKQGNFKEKVLVQWERAKNKLPEEEVQFQKNSEESGPVSGELETTQRNDQKEQATSSLQCGKDWETEAEKQSVIPKAILEEGLSPERSTDQPERSPASPTKPFQDSSESEWFSEM</sequence>
<feature type="region of interest" description="Disordered" evidence="4">
    <location>
        <begin position="462"/>
        <end position="484"/>
    </location>
</feature>
<feature type="compositionally biased region" description="Polar residues" evidence="4">
    <location>
        <begin position="1079"/>
        <end position="1088"/>
    </location>
</feature>
<name>A0A8C3KSH3_9CHAR</name>
<protein>
    <submittedName>
        <fullName evidence="5">Uncharacterized protein</fullName>
    </submittedName>
</protein>
<feature type="compositionally biased region" description="Basic and acidic residues" evidence="4">
    <location>
        <begin position="434"/>
        <end position="445"/>
    </location>
</feature>
<accession>A0A8C3KSH3</accession>
<reference evidence="5" key="1">
    <citation type="submission" date="2025-08" db="UniProtKB">
        <authorList>
            <consortium name="Ensembl"/>
        </authorList>
    </citation>
    <scope>IDENTIFICATION</scope>
</reference>